<evidence type="ECO:0000313" key="4">
    <source>
        <dbReference type="Proteomes" id="UP000241769"/>
    </source>
</evidence>
<feature type="domain" description="RNase III" evidence="2">
    <location>
        <begin position="21"/>
        <end position="115"/>
    </location>
</feature>
<reference evidence="3 4" key="1">
    <citation type="journal article" date="2018" name="Genome Biol. Evol.">
        <title>Multiple Roots of Fruiting Body Formation in Amoebozoa.</title>
        <authorList>
            <person name="Hillmann F."/>
            <person name="Forbes G."/>
            <person name="Novohradska S."/>
            <person name="Ferling I."/>
            <person name="Riege K."/>
            <person name="Groth M."/>
            <person name="Westermann M."/>
            <person name="Marz M."/>
            <person name="Spaller T."/>
            <person name="Winckler T."/>
            <person name="Schaap P."/>
            <person name="Glockner G."/>
        </authorList>
    </citation>
    <scope>NUCLEOTIDE SEQUENCE [LARGE SCALE GENOMIC DNA]</scope>
    <source>
        <strain evidence="3 4">Jena</strain>
    </source>
</reference>
<dbReference type="Gene3D" id="1.10.1520.10">
    <property type="entry name" value="Ribonuclease III domain"/>
    <property type="match status" value="1"/>
</dbReference>
<dbReference type="CDD" id="cd00593">
    <property type="entry name" value="RIBOc"/>
    <property type="match status" value="1"/>
</dbReference>
<dbReference type="InterPro" id="IPR000999">
    <property type="entry name" value="RNase_III_dom"/>
</dbReference>
<dbReference type="SUPFAM" id="SSF69065">
    <property type="entry name" value="RNase III domain-like"/>
    <property type="match status" value="1"/>
</dbReference>
<proteinExistence type="predicted"/>
<feature type="compositionally biased region" description="Basic residues" evidence="1">
    <location>
        <begin position="184"/>
        <end position="195"/>
    </location>
</feature>
<keyword evidence="4" id="KW-1185">Reference proteome</keyword>
<comment type="caution">
    <text evidence="3">The sequence shown here is derived from an EMBL/GenBank/DDBJ whole genome shotgun (WGS) entry which is preliminary data.</text>
</comment>
<feature type="region of interest" description="Disordered" evidence="1">
    <location>
        <begin position="153"/>
        <end position="212"/>
    </location>
</feature>
<dbReference type="EMBL" id="MDYQ01000070">
    <property type="protein sequence ID" value="PRP84048.1"/>
    <property type="molecule type" value="Genomic_DNA"/>
</dbReference>
<evidence type="ECO:0000313" key="3">
    <source>
        <dbReference type="EMBL" id="PRP84048.1"/>
    </source>
</evidence>
<dbReference type="AlphaFoldDB" id="A0A2P6NJB3"/>
<dbReference type="OrthoDB" id="2392202at2759"/>
<feature type="region of interest" description="Disordered" evidence="1">
    <location>
        <begin position="275"/>
        <end position="305"/>
    </location>
</feature>
<accession>A0A2P6NJB3</accession>
<dbReference type="GO" id="GO:0004525">
    <property type="term" value="F:ribonuclease III activity"/>
    <property type="evidence" value="ECO:0007669"/>
    <property type="project" value="InterPro"/>
</dbReference>
<dbReference type="SMART" id="SM00535">
    <property type="entry name" value="RIBOc"/>
    <property type="match status" value="1"/>
</dbReference>
<dbReference type="InParanoid" id="A0A2P6NJB3"/>
<dbReference type="Proteomes" id="UP000241769">
    <property type="component" value="Unassembled WGS sequence"/>
</dbReference>
<evidence type="ECO:0000259" key="2">
    <source>
        <dbReference type="PROSITE" id="PS50142"/>
    </source>
</evidence>
<dbReference type="InterPro" id="IPR036389">
    <property type="entry name" value="RNase_III_sf"/>
</dbReference>
<organism evidence="3 4">
    <name type="scientific">Planoprotostelium fungivorum</name>
    <dbReference type="NCBI Taxonomy" id="1890364"/>
    <lineage>
        <taxon>Eukaryota</taxon>
        <taxon>Amoebozoa</taxon>
        <taxon>Evosea</taxon>
        <taxon>Variosea</taxon>
        <taxon>Cavosteliida</taxon>
        <taxon>Cavosteliaceae</taxon>
        <taxon>Planoprotostelium</taxon>
    </lineage>
</organism>
<evidence type="ECO:0000256" key="1">
    <source>
        <dbReference type="SAM" id="MobiDB-lite"/>
    </source>
</evidence>
<dbReference type="PROSITE" id="PS50142">
    <property type="entry name" value="RNASE_3_2"/>
    <property type="match status" value="1"/>
</dbReference>
<protein>
    <recommendedName>
        <fullName evidence="2">RNase III domain-containing protein</fullName>
    </recommendedName>
</protein>
<dbReference type="STRING" id="1890364.A0A2P6NJB3"/>
<dbReference type="Pfam" id="PF00636">
    <property type="entry name" value="Ribonuclease_3"/>
    <property type="match status" value="1"/>
</dbReference>
<sequence>MGIEETLKTSAESIKQRLLYLHSKQLLTESLMEGSSFESLEWLGDAVLNAFVTKSIYSSKNLYGPGFMTQLRTEIVKNRHLAQLMTLWKPYKPVFITDLGGKKKADIVEAILGELKVAYQTHSLSEYHQDIKKLSHQLMRHIILCGEHNFHVNGVHPPPPSQPSQTFQPTQYKKKKRTSEERRTKRPRYKKKKVQSKGSEIITISSDEESSSEEDFIIHMEGDKIKPPPICLDMSTEEDILKFVQEDSPTRVVEDAPTIEKPPITEENLTIEEKTTTEEVASSDPLFFEDRTGDPSKSISKHFIL</sequence>
<name>A0A2P6NJB3_9EUKA</name>
<gene>
    <name evidence="3" type="ORF">PROFUN_08510</name>
</gene>
<dbReference type="GO" id="GO:0006396">
    <property type="term" value="P:RNA processing"/>
    <property type="evidence" value="ECO:0007669"/>
    <property type="project" value="InterPro"/>
</dbReference>